<dbReference type="PANTHER" id="PTHR23506">
    <property type="entry name" value="GH10249P"/>
    <property type="match status" value="1"/>
</dbReference>
<dbReference type="PROSITE" id="PS50850">
    <property type="entry name" value="MFS"/>
    <property type="match status" value="1"/>
</dbReference>
<sequence>MSLVRAQELSPAIKWPLQPAGGSILYTIVKIFKSRSANRPQDEPWGYRWRSSDQFITATMYLALFTGNVSISNVYSIALQAIANSGRQLQDVLLFAFTLPLLPIMFEDRIGLDSSHTQRFTSIFLIEGALVSIVSSPFAGSLADAVTSKKLLLLALLILTLISTACLALTKNLPLLFVGRFFQSLTGNGLWIVAMATLAANLGAENMGRIAGLAEVLTSAGTAAGPFISGSLFKVGGYWAAWGGAAAFLVVDIALRLVMLERPAKDDAVTSSLTKNTSTPAYTTRTENEEVSHQVSLKKVHGWRFYTFIFREPQFFTGILCAFIFAMVIGTLESTMAVHVRVAFDWGAFYVGIMLAVIQAPGVLLAVPVGWLKDKRGSRFPTAIGLLSSVPFIVLAGVPGGKGLPAVDNAPWEKPVFVASLAASGLLLALLSGIGSIEAAATVAAVEDREPGVFGPNGGYSRAMAIVNMAWMAGLMCGPLLAEALLPHFGYFVLHCTLGIVATIYLNPAENQSVEQEDA</sequence>
<feature type="transmembrane region" description="Helical" evidence="6">
    <location>
        <begin position="55"/>
        <end position="77"/>
    </location>
</feature>
<evidence type="ECO:0000256" key="6">
    <source>
        <dbReference type="SAM" id="Phobius"/>
    </source>
</evidence>
<keyword evidence="5 6" id="KW-0472">Membrane</keyword>
<dbReference type="InterPro" id="IPR036259">
    <property type="entry name" value="MFS_trans_sf"/>
</dbReference>
<evidence type="ECO:0000256" key="1">
    <source>
        <dbReference type="ARBA" id="ARBA00004141"/>
    </source>
</evidence>
<evidence type="ECO:0000259" key="7">
    <source>
        <dbReference type="PROSITE" id="PS50850"/>
    </source>
</evidence>
<dbReference type="InterPro" id="IPR020846">
    <property type="entry name" value="MFS_dom"/>
</dbReference>
<keyword evidence="2" id="KW-0813">Transport</keyword>
<reference evidence="8 9" key="1">
    <citation type="journal article" date="2013" name="PLoS ONE">
        <title>Genomic and secretomic analyses reveal unique features of the lignocellulolytic enzyme system of Penicillium decumbens.</title>
        <authorList>
            <person name="Liu G."/>
            <person name="Zhang L."/>
            <person name="Wei X."/>
            <person name="Zou G."/>
            <person name="Qin Y."/>
            <person name="Ma L."/>
            <person name="Li J."/>
            <person name="Zheng H."/>
            <person name="Wang S."/>
            <person name="Wang C."/>
            <person name="Xun L."/>
            <person name="Zhao G.-P."/>
            <person name="Zhou Z."/>
            <person name="Qu Y."/>
        </authorList>
    </citation>
    <scope>NUCLEOTIDE SEQUENCE [LARGE SCALE GENOMIC DNA]</scope>
    <source>
        <strain evidence="9">114-2 / CGMCC 5302</strain>
    </source>
</reference>
<feature type="transmembrane region" description="Helical" evidence="6">
    <location>
        <begin position="383"/>
        <end position="401"/>
    </location>
</feature>
<feature type="transmembrane region" description="Helical" evidence="6">
    <location>
        <begin position="89"/>
        <end position="106"/>
    </location>
</feature>
<feature type="transmembrane region" description="Helical" evidence="6">
    <location>
        <begin position="118"/>
        <end position="139"/>
    </location>
</feature>
<keyword evidence="3 6" id="KW-0812">Transmembrane</keyword>
<evidence type="ECO:0000256" key="2">
    <source>
        <dbReference type="ARBA" id="ARBA00022448"/>
    </source>
</evidence>
<dbReference type="HOGENOM" id="CLU_001265_51_1_1"/>
<evidence type="ECO:0000256" key="5">
    <source>
        <dbReference type="ARBA" id="ARBA00023136"/>
    </source>
</evidence>
<dbReference type="PANTHER" id="PTHR23506:SF35">
    <property type="entry name" value="MAJOR FACILITATOR SUPERFAMILY (MFS) PROFILE DOMAIN-CONTAINING PROTEIN-RELATED"/>
    <property type="match status" value="1"/>
</dbReference>
<dbReference type="OrthoDB" id="5086884at2759"/>
<feature type="transmembrane region" description="Helical" evidence="6">
    <location>
        <begin position="315"/>
        <end position="336"/>
    </location>
</feature>
<feature type="transmembrane region" description="Helical" evidence="6">
    <location>
        <begin position="465"/>
        <end position="482"/>
    </location>
</feature>
<evidence type="ECO:0000313" key="8">
    <source>
        <dbReference type="EMBL" id="EPS26401.1"/>
    </source>
</evidence>
<proteinExistence type="predicted"/>
<dbReference type="SUPFAM" id="SSF103473">
    <property type="entry name" value="MFS general substrate transporter"/>
    <property type="match status" value="1"/>
</dbReference>
<keyword evidence="9" id="KW-1185">Reference proteome</keyword>
<organism evidence="8 9">
    <name type="scientific">Penicillium oxalicum (strain 114-2 / CGMCC 5302)</name>
    <name type="common">Penicillium decumbens</name>
    <dbReference type="NCBI Taxonomy" id="933388"/>
    <lineage>
        <taxon>Eukaryota</taxon>
        <taxon>Fungi</taxon>
        <taxon>Dikarya</taxon>
        <taxon>Ascomycota</taxon>
        <taxon>Pezizomycotina</taxon>
        <taxon>Eurotiomycetes</taxon>
        <taxon>Eurotiomycetidae</taxon>
        <taxon>Eurotiales</taxon>
        <taxon>Aspergillaceae</taxon>
        <taxon>Penicillium</taxon>
    </lineage>
</organism>
<dbReference type="PhylomeDB" id="S7ZCI0"/>
<keyword evidence="4 6" id="KW-1133">Transmembrane helix</keyword>
<feature type="transmembrane region" description="Helical" evidence="6">
    <location>
        <begin position="348"/>
        <end position="371"/>
    </location>
</feature>
<name>S7ZCI0_PENO1</name>
<dbReference type="Proteomes" id="UP000019376">
    <property type="component" value="Unassembled WGS sequence"/>
</dbReference>
<dbReference type="GO" id="GO:0022857">
    <property type="term" value="F:transmembrane transporter activity"/>
    <property type="evidence" value="ECO:0007669"/>
    <property type="project" value="InterPro"/>
</dbReference>
<dbReference type="AlphaFoldDB" id="S7ZCI0"/>
<accession>S7ZCI0</accession>
<dbReference type="GO" id="GO:0016020">
    <property type="term" value="C:membrane"/>
    <property type="evidence" value="ECO:0007669"/>
    <property type="project" value="UniProtKB-SubCell"/>
</dbReference>
<dbReference type="EMBL" id="KB644409">
    <property type="protein sequence ID" value="EPS26401.1"/>
    <property type="molecule type" value="Genomic_DNA"/>
</dbReference>
<dbReference type="STRING" id="933388.S7ZCI0"/>
<comment type="subcellular location">
    <subcellularLocation>
        <location evidence="1">Membrane</location>
        <topology evidence="1">Multi-pass membrane protein</topology>
    </subcellularLocation>
</comment>
<dbReference type="Gene3D" id="1.20.1250.20">
    <property type="entry name" value="MFS general substrate transporter like domains"/>
    <property type="match status" value="2"/>
</dbReference>
<dbReference type="InterPro" id="IPR050930">
    <property type="entry name" value="MFS_Vesicular_Transporter"/>
</dbReference>
<feature type="domain" description="Major facilitator superfamily (MFS) profile" evidence="7">
    <location>
        <begin position="56"/>
        <end position="514"/>
    </location>
</feature>
<gene>
    <name evidence="8" type="ORF">PDE_01337</name>
</gene>
<dbReference type="Pfam" id="PF07690">
    <property type="entry name" value="MFS_1"/>
    <property type="match status" value="1"/>
</dbReference>
<evidence type="ECO:0000256" key="4">
    <source>
        <dbReference type="ARBA" id="ARBA00022989"/>
    </source>
</evidence>
<feature type="transmembrane region" description="Helical" evidence="6">
    <location>
        <begin position="488"/>
        <end position="506"/>
    </location>
</feature>
<feature type="transmembrane region" description="Helical" evidence="6">
    <location>
        <begin position="151"/>
        <end position="170"/>
    </location>
</feature>
<feature type="transmembrane region" description="Helical" evidence="6">
    <location>
        <begin position="210"/>
        <end position="233"/>
    </location>
</feature>
<feature type="transmembrane region" description="Helical" evidence="6">
    <location>
        <begin position="421"/>
        <end position="444"/>
    </location>
</feature>
<feature type="transmembrane region" description="Helical" evidence="6">
    <location>
        <begin position="182"/>
        <end position="203"/>
    </location>
</feature>
<dbReference type="InterPro" id="IPR011701">
    <property type="entry name" value="MFS"/>
</dbReference>
<protein>
    <recommendedName>
        <fullName evidence="7">Major facilitator superfamily (MFS) profile domain-containing protein</fullName>
    </recommendedName>
</protein>
<feature type="transmembrane region" description="Helical" evidence="6">
    <location>
        <begin position="239"/>
        <end position="258"/>
    </location>
</feature>
<dbReference type="eggNOG" id="KOG3764">
    <property type="taxonomic scope" value="Eukaryota"/>
</dbReference>
<evidence type="ECO:0000313" key="9">
    <source>
        <dbReference type="Proteomes" id="UP000019376"/>
    </source>
</evidence>
<evidence type="ECO:0000256" key="3">
    <source>
        <dbReference type="ARBA" id="ARBA00022692"/>
    </source>
</evidence>